<evidence type="ECO:0000313" key="1">
    <source>
        <dbReference type="EMBL" id="MCW4092060.1"/>
    </source>
</evidence>
<dbReference type="Proteomes" id="UP001209074">
    <property type="component" value="Unassembled WGS sequence"/>
</dbReference>
<accession>A0AAW5TUV0</accession>
<evidence type="ECO:0000313" key="2">
    <source>
        <dbReference type="Proteomes" id="UP001209074"/>
    </source>
</evidence>
<dbReference type="EMBL" id="JAPDUS010000001">
    <property type="protein sequence ID" value="MCW4092060.1"/>
    <property type="molecule type" value="Genomic_DNA"/>
</dbReference>
<sequence>MEKYHIGQEILKEVKAKFPSVAAFARELCKSNSATYEIFGKTSLDTDLLLKVSKLLDRDFFREFSEKCLNGEVAVVDKQTAENNISLLLPEDKLHTVLPSQTMDVVEEFFLIPRKKPLVVFFSEARNRNLPRLVCKKGEEIYGKGMVRRIVLEPAELMHFELGVMSLAKMPQKVVVIKCTMARDYNSHVLIAERLSQESGKHVVLLCLDPIHIPTLPNGQVVLKSLALSTFNSWNQRAHIFIADDIEKRFAYLIELFHAIKGKGYMDRIYDSIEGNENWADTLTDLLAEAKQNLTTYEDIVLEESNDEDNRQVEYHQVSTIQPTVNDLNRPEGISHIRTHLRYRMIKETGEILEYEPMSFDKVKVMNNTEDM</sequence>
<comment type="caution">
    <text evidence="1">The sequence shown here is derived from an EMBL/GenBank/DDBJ whole genome shotgun (WGS) entry which is preliminary data.</text>
</comment>
<proteinExistence type="predicted"/>
<reference evidence="1" key="1">
    <citation type="submission" date="2022-11" db="EMBL/GenBank/DDBJ databases">
        <title>Genomic repertoires linked with pathogenic potency of arthritogenic Prevotella copri isolated from the gut of rheumatoid arthritis patients.</title>
        <authorList>
            <person name="Nii T."/>
            <person name="Maeda Y."/>
            <person name="Motooka D."/>
            <person name="Naito M."/>
            <person name="Matsumoto Y."/>
            <person name="Ogawa T."/>
            <person name="Oguro-Igashira E."/>
            <person name="Kishikawa T."/>
            <person name="Yamashita M."/>
            <person name="Koizumi S."/>
            <person name="Kurakawa T."/>
            <person name="Okumura R."/>
            <person name="Kayama H."/>
            <person name="Murakami M."/>
            <person name="Sakaguchi T."/>
            <person name="Das B."/>
            <person name="Nakamura S."/>
            <person name="Okada Y."/>
            <person name="Kumanogoh A."/>
            <person name="Takeda K."/>
        </authorList>
    </citation>
    <scope>NUCLEOTIDE SEQUENCE</scope>
    <source>
        <strain evidence="1">N016-13</strain>
    </source>
</reference>
<dbReference type="AlphaFoldDB" id="A0AAW5TUV0"/>
<name>A0AAW5TUV0_9BACT</name>
<organism evidence="1 2">
    <name type="scientific">Segatella copri</name>
    <dbReference type="NCBI Taxonomy" id="165179"/>
    <lineage>
        <taxon>Bacteria</taxon>
        <taxon>Pseudomonadati</taxon>
        <taxon>Bacteroidota</taxon>
        <taxon>Bacteroidia</taxon>
        <taxon>Bacteroidales</taxon>
        <taxon>Prevotellaceae</taxon>
        <taxon>Segatella</taxon>
    </lineage>
</organism>
<dbReference type="RefSeq" id="WP_264959316.1">
    <property type="nucleotide sequence ID" value="NZ_JAPDUQ010000001.1"/>
</dbReference>
<gene>
    <name evidence="1" type="ORF">ONT05_00550</name>
</gene>
<protein>
    <submittedName>
        <fullName evidence="1">Uncharacterized protein</fullName>
    </submittedName>
</protein>